<dbReference type="InterPro" id="IPR001584">
    <property type="entry name" value="Integrase_cat-core"/>
</dbReference>
<dbReference type="Pfam" id="PF13683">
    <property type="entry name" value="rve_3"/>
    <property type="match status" value="1"/>
</dbReference>
<dbReference type="InterPro" id="IPR050900">
    <property type="entry name" value="Transposase_IS3/IS150/IS904"/>
</dbReference>
<feature type="compositionally biased region" description="Polar residues" evidence="1">
    <location>
        <begin position="220"/>
        <end position="230"/>
    </location>
</feature>
<accession>A0A967EGU7</accession>
<dbReference type="SUPFAM" id="SSF53098">
    <property type="entry name" value="Ribonuclease H-like"/>
    <property type="match status" value="1"/>
</dbReference>
<protein>
    <submittedName>
        <fullName evidence="3">Transposase family protein</fullName>
    </submittedName>
</protein>
<dbReference type="Gene3D" id="3.30.420.10">
    <property type="entry name" value="Ribonuclease H-like superfamily/Ribonuclease H"/>
    <property type="match status" value="1"/>
</dbReference>
<dbReference type="Proteomes" id="UP000639775">
    <property type="component" value="Unassembled WGS sequence"/>
</dbReference>
<dbReference type="GO" id="GO:0003676">
    <property type="term" value="F:nucleic acid binding"/>
    <property type="evidence" value="ECO:0007669"/>
    <property type="project" value="InterPro"/>
</dbReference>
<feature type="region of interest" description="Disordered" evidence="1">
    <location>
        <begin position="220"/>
        <end position="253"/>
    </location>
</feature>
<dbReference type="AlphaFoldDB" id="A0A967EGU7"/>
<dbReference type="PANTHER" id="PTHR46889:SF4">
    <property type="entry name" value="TRANSPOSASE INSO FOR INSERTION SEQUENCE ELEMENT IS911B-RELATED"/>
    <property type="match status" value="1"/>
</dbReference>
<feature type="compositionally biased region" description="Basic and acidic residues" evidence="1">
    <location>
        <begin position="42"/>
        <end position="57"/>
    </location>
</feature>
<feature type="region of interest" description="Disordered" evidence="1">
    <location>
        <begin position="42"/>
        <end position="65"/>
    </location>
</feature>
<comment type="caution">
    <text evidence="3">The sequence shown here is derived from an EMBL/GenBank/DDBJ whole genome shotgun (WGS) entry which is preliminary data.</text>
</comment>
<keyword evidence="4" id="KW-1185">Reference proteome</keyword>
<evidence type="ECO:0000313" key="4">
    <source>
        <dbReference type="Proteomes" id="UP000639775"/>
    </source>
</evidence>
<dbReference type="RefSeq" id="WP_167197540.1">
    <property type="nucleotide sequence ID" value="NZ_JAAORB010000024.1"/>
</dbReference>
<dbReference type="PROSITE" id="PS50994">
    <property type="entry name" value="INTEGRASE"/>
    <property type="match status" value="1"/>
</dbReference>
<dbReference type="InterPro" id="IPR012337">
    <property type="entry name" value="RNaseH-like_sf"/>
</dbReference>
<evidence type="ECO:0000256" key="1">
    <source>
        <dbReference type="SAM" id="MobiDB-lite"/>
    </source>
</evidence>
<name>A0A967EGU7_9RHOB</name>
<dbReference type="GO" id="GO:0015074">
    <property type="term" value="P:DNA integration"/>
    <property type="evidence" value="ECO:0007669"/>
    <property type="project" value="InterPro"/>
</dbReference>
<reference evidence="3" key="1">
    <citation type="submission" date="2020-03" db="EMBL/GenBank/DDBJ databases">
        <title>Roseovarius gahaiensis sp. nov., isolated from Gahai Saline Lake, China.</title>
        <authorList>
            <person name="Sun X."/>
        </authorList>
    </citation>
    <scope>NUCLEOTIDE SEQUENCE</scope>
    <source>
        <strain evidence="3">GH877</strain>
    </source>
</reference>
<evidence type="ECO:0000259" key="2">
    <source>
        <dbReference type="PROSITE" id="PS50994"/>
    </source>
</evidence>
<organism evidence="3 4">
    <name type="scientific">Roseovarius gahaiensis</name>
    <dbReference type="NCBI Taxonomy" id="2716691"/>
    <lineage>
        <taxon>Bacteria</taxon>
        <taxon>Pseudomonadati</taxon>
        <taxon>Pseudomonadota</taxon>
        <taxon>Alphaproteobacteria</taxon>
        <taxon>Rhodobacterales</taxon>
        <taxon>Roseobacteraceae</taxon>
        <taxon>Roseovarius</taxon>
    </lineage>
</organism>
<evidence type="ECO:0000313" key="3">
    <source>
        <dbReference type="EMBL" id="NHQ75065.1"/>
    </source>
</evidence>
<proteinExistence type="predicted"/>
<dbReference type="EMBL" id="JAAORB010000024">
    <property type="protein sequence ID" value="NHQ75065.1"/>
    <property type="molecule type" value="Genomic_DNA"/>
</dbReference>
<dbReference type="PANTHER" id="PTHR46889">
    <property type="entry name" value="TRANSPOSASE INSF FOR INSERTION SEQUENCE IS3B-RELATED"/>
    <property type="match status" value="1"/>
</dbReference>
<sequence length="253" mass="28639">MIDQIRIGKTSLRLRANSTLFRFGPDPLISIPARGFWTCRTSRPERRPHSITRRQESESSCMTGGNQRSRKIVGWEVHEREGVELAAVLIRQAVLAEGCTLRPLVLHADNGSPMKGATMKTTMEKLGITASYSRPRVINDNPFSEALFRTCKYRQDWPRKGFATKADAQSWVKSFVGWYNCDHLHSAIRFVTPDARHTGHDRATLANRASLYANARTQNPQRWSGKTRNWQPAGPVWLNPKTENSAPEIRDAA</sequence>
<dbReference type="InterPro" id="IPR036397">
    <property type="entry name" value="RNaseH_sf"/>
</dbReference>
<feature type="domain" description="Integrase catalytic" evidence="2">
    <location>
        <begin position="28"/>
        <end position="201"/>
    </location>
</feature>
<gene>
    <name evidence="3" type="ORF">HAT86_11415</name>
</gene>